<evidence type="ECO:0000313" key="1">
    <source>
        <dbReference type="EMBL" id="CAG8459484.1"/>
    </source>
</evidence>
<proteinExistence type="predicted"/>
<reference evidence="1" key="1">
    <citation type="submission" date="2021-06" db="EMBL/GenBank/DDBJ databases">
        <authorList>
            <person name="Kallberg Y."/>
            <person name="Tangrot J."/>
            <person name="Rosling A."/>
        </authorList>
    </citation>
    <scope>NUCLEOTIDE SEQUENCE</scope>
    <source>
        <strain evidence="1">MA461A</strain>
    </source>
</reference>
<organism evidence="1 2">
    <name type="scientific">Racocetra persica</name>
    <dbReference type="NCBI Taxonomy" id="160502"/>
    <lineage>
        <taxon>Eukaryota</taxon>
        <taxon>Fungi</taxon>
        <taxon>Fungi incertae sedis</taxon>
        <taxon>Mucoromycota</taxon>
        <taxon>Glomeromycotina</taxon>
        <taxon>Glomeromycetes</taxon>
        <taxon>Diversisporales</taxon>
        <taxon>Gigasporaceae</taxon>
        <taxon>Racocetra</taxon>
    </lineage>
</organism>
<dbReference type="Proteomes" id="UP000789920">
    <property type="component" value="Unassembled WGS sequence"/>
</dbReference>
<evidence type="ECO:0000313" key="2">
    <source>
        <dbReference type="Proteomes" id="UP000789920"/>
    </source>
</evidence>
<sequence>MLTLRSSHHHPKFIQPISHDLMDPWVRKIIEESLLHEQEISSWVVSEKGSVNERKYGANVPRDVHTCVGDDCKGNVGE</sequence>
<dbReference type="EMBL" id="CAJVQC010000060">
    <property type="protein sequence ID" value="CAG8459484.1"/>
    <property type="molecule type" value="Genomic_DNA"/>
</dbReference>
<accession>A0ACA9K8U5</accession>
<protein>
    <submittedName>
        <fullName evidence="1">2905_t:CDS:1</fullName>
    </submittedName>
</protein>
<gene>
    <name evidence="1" type="ORF">RPERSI_LOCUS90</name>
</gene>
<keyword evidence="2" id="KW-1185">Reference proteome</keyword>
<name>A0ACA9K8U5_9GLOM</name>
<comment type="caution">
    <text evidence="1">The sequence shown here is derived from an EMBL/GenBank/DDBJ whole genome shotgun (WGS) entry which is preliminary data.</text>
</comment>